<dbReference type="GeneID" id="91096852"/>
<organism evidence="1 2">
    <name type="scientific">Kwoniella dendrophila CBS 6074</name>
    <dbReference type="NCBI Taxonomy" id="1295534"/>
    <lineage>
        <taxon>Eukaryota</taxon>
        <taxon>Fungi</taxon>
        <taxon>Dikarya</taxon>
        <taxon>Basidiomycota</taxon>
        <taxon>Agaricomycotina</taxon>
        <taxon>Tremellomycetes</taxon>
        <taxon>Tremellales</taxon>
        <taxon>Cryptococcaceae</taxon>
        <taxon>Kwoniella</taxon>
    </lineage>
</organism>
<dbReference type="EMBL" id="CP144105">
    <property type="protein sequence ID" value="WWC91241.1"/>
    <property type="molecule type" value="Genomic_DNA"/>
</dbReference>
<protein>
    <submittedName>
        <fullName evidence="1">Uncharacterized protein</fullName>
    </submittedName>
</protein>
<dbReference type="AlphaFoldDB" id="A0AAX4K0I4"/>
<dbReference type="Proteomes" id="UP001355207">
    <property type="component" value="Chromosome 8"/>
</dbReference>
<reference evidence="1 2" key="1">
    <citation type="submission" date="2024-01" db="EMBL/GenBank/DDBJ databases">
        <title>Comparative genomics of Cryptococcus and Kwoniella reveals pathogenesis evolution and contrasting modes of karyotype evolution via chromosome fusion or intercentromeric recombination.</title>
        <authorList>
            <person name="Coelho M.A."/>
            <person name="David-Palma M."/>
            <person name="Shea T."/>
            <person name="Bowers K."/>
            <person name="McGinley-Smith S."/>
            <person name="Mohammad A.W."/>
            <person name="Gnirke A."/>
            <person name="Yurkov A.M."/>
            <person name="Nowrousian M."/>
            <person name="Sun S."/>
            <person name="Cuomo C.A."/>
            <person name="Heitman J."/>
        </authorList>
    </citation>
    <scope>NUCLEOTIDE SEQUENCE [LARGE SCALE GENOMIC DNA]</scope>
    <source>
        <strain evidence="1 2">CBS 6074</strain>
    </source>
</reference>
<dbReference type="RefSeq" id="XP_066078003.1">
    <property type="nucleotide sequence ID" value="XM_066221906.1"/>
</dbReference>
<sequence>MDKSEVVGSGPFEYEFQGNRLQYAFKATCPSNYTMETMPENRYQDGIYFVSLLQTKIGDESEGLKHDYSNVGFESRFGKSVSQCMEEYSKEQEEMSRNTIWNWAKDIQTREGLANRVTLKMVDTLEDFTNVEPPTGLMDGQLPPIDVKEHNSRLHEEFAGWTTDDLREKARVGPDGEVIWSVYSPVSAKGKSMESQD</sequence>
<evidence type="ECO:0000313" key="1">
    <source>
        <dbReference type="EMBL" id="WWC91241.1"/>
    </source>
</evidence>
<keyword evidence="2" id="KW-1185">Reference proteome</keyword>
<gene>
    <name evidence="1" type="ORF">L201_006183</name>
</gene>
<evidence type="ECO:0000313" key="2">
    <source>
        <dbReference type="Proteomes" id="UP001355207"/>
    </source>
</evidence>
<name>A0AAX4K0I4_9TREE</name>
<proteinExistence type="predicted"/>
<accession>A0AAX4K0I4</accession>